<dbReference type="GO" id="GO:0005783">
    <property type="term" value="C:endoplasmic reticulum"/>
    <property type="evidence" value="ECO:0007669"/>
    <property type="project" value="TreeGrafter"/>
</dbReference>
<dbReference type="InterPro" id="IPR019345">
    <property type="entry name" value="ARMET_C"/>
</dbReference>
<dbReference type="Pfam" id="PF20145">
    <property type="entry name" value="ARMET_N"/>
    <property type="match status" value="1"/>
</dbReference>
<dbReference type="GO" id="GO:0031175">
    <property type="term" value="P:neuron projection development"/>
    <property type="evidence" value="ECO:0007669"/>
    <property type="project" value="TreeGrafter"/>
</dbReference>
<keyword evidence="5 8" id="KW-0732">Signal</keyword>
<dbReference type="Gene3D" id="1.10.225.10">
    <property type="entry name" value="Saposin-like"/>
    <property type="match status" value="1"/>
</dbReference>
<reference evidence="11" key="1">
    <citation type="submission" date="2015-07" db="EMBL/GenBank/DDBJ databases">
        <title>MeaNS - Measles Nucleotide Surveillance Program.</title>
        <authorList>
            <person name="Tran T."/>
            <person name="Druce J."/>
        </authorList>
    </citation>
    <scope>NUCLEOTIDE SEQUENCE</scope>
    <source>
        <strain evidence="11">UCB-OBI-ISO-001</strain>
        <tissue evidence="11">Gonad</tissue>
    </source>
</reference>
<proteinExistence type="inferred from homology"/>
<evidence type="ECO:0000256" key="8">
    <source>
        <dbReference type="SAM" id="SignalP"/>
    </source>
</evidence>
<evidence type="ECO:0000256" key="7">
    <source>
        <dbReference type="ARBA" id="ARBA00032923"/>
    </source>
</evidence>
<dbReference type="FunFam" id="1.10.720.30:FF:000003">
    <property type="entry name" value="Mesencephalic astrocyte-derived neurotrophic factor"/>
    <property type="match status" value="1"/>
</dbReference>
<dbReference type="AlphaFoldDB" id="A0A0L8FVI8"/>
<dbReference type="KEGG" id="obi:106881004"/>
<feature type="domain" description="ARMET C-terminal" evidence="9">
    <location>
        <begin position="127"/>
        <end position="170"/>
    </location>
</feature>
<dbReference type="OMA" id="EVCKGCA"/>
<feature type="signal peptide" evidence="8">
    <location>
        <begin position="1"/>
        <end position="18"/>
    </location>
</feature>
<dbReference type="EMBL" id="KQ426287">
    <property type="protein sequence ID" value="KOF68445.1"/>
    <property type="molecule type" value="Genomic_DNA"/>
</dbReference>
<accession>A0A0L8FVI8</accession>
<dbReference type="InterPro" id="IPR045332">
    <property type="entry name" value="ARMET_N"/>
</dbReference>
<evidence type="ECO:0000256" key="3">
    <source>
        <dbReference type="ARBA" id="ARBA00014267"/>
    </source>
</evidence>
<evidence type="ECO:0000256" key="2">
    <source>
        <dbReference type="ARBA" id="ARBA00005617"/>
    </source>
</evidence>
<dbReference type="GO" id="GO:0071542">
    <property type="term" value="P:dopaminergic neuron differentiation"/>
    <property type="evidence" value="ECO:0007669"/>
    <property type="project" value="TreeGrafter"/>
</dbReference>
<evidence type="ECO:0000256" key="4">
    <source>
        <dbReference type="ARBA" id="ARBA00022525"/>
    </source>
</evidence>
<dbReference type="PANTHER" id="PTHR12990:SF5">
    <property type="entry name" value="MESENCEPHALIC ASTROCYTE-DERIVED NEUROTROPHIC FACTOR HOMOLOG"/>
    <property type="match status" value="1"/>
</dbReference>
<dbReference type="OrthoDB" id="5597848at2759"/>
<dbReference type="SUPFAM" id="SSF68906">
    <property type="entry name" value="SAP domain"/>
    <property type="match status" value="1"/>
</dbReference>
<evidence type="ECO:0000256" key="1">
    <source>
        <dbReference type="ARBA" id="ARBA00004613"/>
    </source>
</evidence>
<keyword evidence="4" id="KW-0964">Secreted</keyword>
<evidence type="ECO:0000256" key="5">
    <source>
        <dbReference type="ARBA" id="ARBA00022729"/>
    </source>
</evidence>
<dbReference type="Pfam" id="PF10208">
    <property type="entry name" value="ARMET_C"/>
    <property type="match status" value="1"/>
</dbReference>
<dbReference type="PANTHER" id="PTHR12990">
    <property type="entry name" value="ARMET-LIKE PROTEIN"/>
    <property type="match status" value="1"/>
</dbReference>
<dbReference type="InterPro" id="IPR036361">
    <property type="entry name" value="SAP_dom_sf"/>
</dbReference>
<sequence>MKLLLLVTALFAVCNILSETLVAAETRCEVCMKEIEIFLKTVPPESKSNYNELNKLFREFCKGSKSKRERFCYYVGALETSATNIINEMTKPLSYSLPIEKVCQKLEKKDRQICDLKYEKMIDLAKTNLKKLKVKDLKKILSQWGEDGACKGCAEKSDFIKVIEELMPTYAPEAHAARQNVEL</sequence>
<dbReference type="GO" id="GO:0005615">
    <property type="term" value="C:extracellular space"/>
    <property type="evidence" value="ECO:0007669"/>
    <property type="project" value="TreeGrafter"/>
</dbReference>
<evidence type="ECO:0000256" key="6">
    <source>
        <dbReference type="ARBA" id="ARBA00023157"/>
    </source>
</evidence>
<feature type="chain" id="PRO_5005582593" description="Mesencephalic astrocyte-derived neurotrophic factor homolog" evidence="8">
    <location>
        <begin position="19"/>
        <end position="183"/>
    </location>
</feature>
<evidence type="ECO:0000259" key="9">
    <source>
        <dbReference type="Pfam" id="PF10208"/>
    </source>
</evidence>
<feature type="domain" description="ARMET N-terminal" evidence="10">
    <location>
        <begin position="28"/>
        <end position="122"/>
    </location>
</feature>
<comment type="subcellular location">
    <subcellularLocation>
        <location evidence="1">Secreted</location>
    </subcellularLocation>
</comment>
<keyword evidence="6" id="KW-1015">Disulfide bond</keyword>
<dbReference type="InterPro" id="IPR045333">
    <property type="entry name" value="ARMET-like"/>
</dbReference>
<dbReference type="STRING" id="37653.A0A0L8FVI8"/>
<evidence type="ECO:0000259" key="10">
    <source>
        <dbReference type="Pfam" id="PF20145"/>
    </source>
</evidence>
<comment type="similarity">
    <text evidence="2">Belongs to the ARMET family.</text>
</comment>
<organism evidence="11">
    <name type="scientific">Octopus bimaculoides</name>
    <name type="common">California two-spotted octopus</name>
    <dbReference type="NCBI Taxonomy" id="37653"/>
    <lineage>
        <taxon>Eukaryota</taxon>
        <taxon>Metazoa</taxon>
        <taxon>Spiralia</taxon>
        <taxon>Lophotrochozoa</taxon>
        <taxon>Mollusca</taxon>
        <taxon>Cephalopoda</taxon>
        <taxon>Coleoidea</taxon>
        <taxon>Octopodiformes</taxon>
        <taxon>Octopoda</taxon>
        <taxon>Incirrata</taxon>
        <taxon>Octopodidae</taxon>
        <taxon>Octopus</taxon>
    </lineage>
</organism>
<evidence type="ECO:0000313" key="11">
    <source>
        <dbReference type="EMBL" id="KOF68445.1"/>
    </source>
</evidence>
<protein>
    <recommendedName>
        <fullName evidence="3">Mesencephalic astrocyte-derived neurotrophic factor homolog</fullName>
    </recommendedName>
    <alternativeName>
        <fullName evidence="7">MANF/CDNF-like protein</fullName>
    </alternativeName>
</protein>
<dbReference type="Gene3D" id="1.10.720.30">
    <property type="entry name" value="SAP domain"/>
    <property type="match status" value="1"/>
</dbReference>
<name>A0A0L8FVI8_OCTBM</name>
<gene>
    <name evidence="11" type="ORF">OCBIM_22007307mg</name>
</gene>